<keyword evidence="3" id="KW-1185">Reference proteome</keyword>
<feature type="chain" id="PRO_5047269147" evidence="1">
    <location>
        <begin position="33"/>
        <end position="154"/>
    </location>
</feature>
<accession>A0ABX2EVG1</accession>
<feature type="signal peptide" evidence="1">
    <location>
        <begin position="1"/>
        <end position="32"/>
    </location>
</feature>
<organism evidence="2 3">
    <name type="scientific">Pseudaquabacterium terrae</name>
    <dbReference type="NCBI Taxonomy" id="2732868"/>
    <lineage>
        <taxon>Bacteria</taxon>
        <taxon>Pseudomonadati</taxon>
        <taxon>Pseudomonadota</taxon>
        <taxon>Betaproteobacteria</taxon>
        <taxon>Burkholderiales</taxon>
        <taxon>Sphaerotilaceae</taxon>
        <taxon>Pseudaquabacterium</taxon>
    </lineage>
</organism>
<evidence type="ECO:0000313" key="2">
    <source>
        <dbReference type="EMBL" id="NRF72414.1"/>
    </source>
</evidence>
<sequence length="154" mass="16447">MPQSQGISFISIMTHRPIIFALLALLSLGTTAQTEAPPSADEIALGWQFSDCSHYFLFAAEASKAAGNVLEAAALGQLQTASLAAAVALVGEDAFKAEVLRRTQDFLKTLNTPPPEEAFSKTGARCRKLMETQLEGASPKIQALAAKKEAEKRK</sequence>
<keyword evidence="1" id="KW-0732">Signal</keyword>
<reference evidence="2 3" key="1">
    <citation type="submission" date="2020-05" db="EMBL/GenBank/DDBJ databases">
        <title>Aquincola sp. isolate from soil.</title>
        <authorList>
            <person name="Han J."/>
            <person name="Kim D.-U."/>
        </authorList>
    </citation>
    <scope>NUCLEOTIDE SEQUENCE [LARGE SCALE GENOMIC DNA]</scope>
    <source>
        <strain evidence="2 3">S2</strain>
    </source>
</reference>
<gene>
    <name evidence="2" type="ORF">HLB44_36235</name>
</gene>
<proteinExistence type="predicted"/>
<comment type="caution">
    <text evidence="2">The sequence shown here is derived from an EMBL/GenBank/DDBJ whole genome shotgun (WGS) entry which is preliminary data.</text>
</comment>
<dbReference type="EMBL" id="JABRWJ010000026">
    <property type="protein sequence ID" value="NRF72414.1"/>
    <property type="molecule type" value="Genomic_DNA"/>
</dbReference>
<dbReference type="RefSeq" id="WP_173135600.1">
    <property type="nucleotide sequence ID" value="NZ_JABRWJ010000026.1"/>
</dbReference>
<protein>
    <submittedName>
        <fullName evidence="2">Uncharacterized protein</fullName>
    </submittedName>
</protein>
<evidence type="ECO:0000256" key="1">
    <source>
        <dbReference type="SAM" id="SignalP"/>
    </source>
</evidence>
<dbReference type="Proteomes" id="UP000737171">
    <property type="component" value="Unassembled WGS sequence"/>
</dbReference>
<name>A0ABX2EVG1_9BURK</name>
<evidence type="ECO:0000313" key="3">
    <source>
        <dbReference type="Proteomes" id="UP000737171"/>
    </source>
</evidence>